<evidence type="ECO:0000313" key="1">
    <source>
        <dbReference type="EMBL" id="NBZ86661.1"/>
    </source>
</evidence>
<dbReference type="AlphaFoldDB" id="A0AAE5BTF9"/>
<dbReference type="EMBL" id="JAABNR010000003">
    <property type="protein sequence ID" value="NBZ86661.1"/>
    <property type="molecule type" value="Genomic_DNA"/>
</dbReference>
<dbReference type="RefSeq" id="WP_168773480.1">
    <property type="nucleotide sequence ID" value="NZ_JAABNR010000003.1"/>
</dbReference>
<sequence length="85" mass="9011">MVKISSTIGFRGKIGKSKENATTVLFSSCGFFGVGLNTASPNDGADGTKRKRREAANEVRLNYWIRGCGTRQGIGGLVIFVSAAL</sequence>
<name>A0AAE5BTF9_9RHOB</name>
<proteinExistence type="predicted"/>
<keyword evidence="2" id="KW-1185">Reference proteome</keyword>
<reference evidence="1" key="1">
    <citation type="submission" date="2020-01" db="EMBL/GenBank/DDBJ databases">
        <authorList>
            <person name="Chen W.-M."/>
        </authorList>
    </citation>
    <scope>NUCLEOTIDE SEQUENCE</scope>
    <source>
        <strain evidence="1">CYK-10</strain>
    </source>
</reference>
<dbReference type="Proteomes" id="UP001193501">
    <property type="component" value="Unassembled WGS sequence"/>
</dbReference>
<gene>
    <name evidence="1" type="ORF">GV832_03635</name>
</gene>
<comment type="caution">
    <text evidence="1">The sequence shown here is derived from an EMBL/GenBank/DDBJ whole genome shotgun (WGS) entry which is preliminary data.</text>
</comment>
<protein>
    <submittedName>
        <fullName evidence="1">Uncharacterized protein</fullName>
    </submittedName>
</protein>
<organism evidence="1 2">
    <name type="scientific">Stagnihabitans tardus</name>
    <dbReference type="NCBI Taxonomy" id="2699202"/>
    <lineage>
        <taxon>Bacteria</taxon>
        <taxon>Pseudomonadati</taxon>
        <taxon>Pseudomonadota</taxon>
        <taxon>Alphaproteobacteria</taxon>
        <taxon>Rhodobacterales</taxon>
        <taxon>Paracoccaceae</taxon>
        <taxon>Stagnihabitans</taxon>
    </lineage>
</organism>
<accession>A0AAE5BTF9</accession>
<evidence type="ECO:0000313" key="2">
    <source>
        <dbReference type="Proteomes" id="UP001193501"/>
    </source>
</evidence>